<dbReference type="RefSeq" id="WP_135758592.1">
    <property type="nucleotide sequence ID" value="NZ_RQHW01000002.1"/>
</dbReference>
<dbReference type="InterPro" id="IPR008775">
    <property type="entry name" value="Phytyl_CoA_dOase-like"/>
</dbReference>
<dbReference type="Gene3D" id="2.60.120.620">
    <property type="entry name" value="q2cbj1_9rhob like domain"/>
    <property type="match status" value="1"/>
</dbReference>
<protein>
    <submittedName>
        <fullName evidence="1">Deoxygenase</fullName>
    </submittedName>
</protein>
<dbReference type="SUPFAM" id="SSF51197">
    <property type="entry name" value="Clavaminate synthase-like"/>
    <property type="match status" value="1"/>
</dbReference>
<dbReference type="AlphaFoldDB" id="A0A4R9M5U1"/>
<sequence length="255" mass="30321">MTFEKEKLVFEKEGYFLFKNFFSESEISSLENAIRKPHSEWLKLHSHKDTVNSNYLTSSSLASDRNDRLTLFHFISQNKIFHILKSLFPEEKIFFLNTQVFFTPENQNRLPYWHRDVQYLGVDEEEQIRILQKDIVLHFRIPLISDPGIELIPGSHSRWDTEEEKNVRLELKDAKNSNSLPNSVLIPHERKDLLVFSAHLIHRGNYSQKRMSLDILYTNFPEKENTIKTFSHFPNEEELKQLNHGEIYHYAQNES</sequence>
<reference evidence="1" key="1">
    <citation type="journal article" date="2019" name="PLoS Negl. Trop. Dis.">
        <title>Revisiting the worldwide diversity of Leptospira species in the environment.</title>
        <authorList>
            <person name="Vincent A.T."/>
            <person name="Schiettekatte O."/>
            <person name="Bourhy P."/>
            <person name="Veyrier F.J."/>
            <person name="Picardeau M."/>
        </authorList>
    </citation>
    <scope>NUCLEOTIDE SEQUENCE [LARGE SCALE GENOMIC DNA]</scope>
    <source>
        <strain evidence="1">201300427</strain>
    </source>
</reference>
<name>A0A4R9M5U1_9LEPT</name>
<gene>
    <name evidence="1" type="ORF">EHS15_00625</name>
</gene>
<keyword evidence="2" id="KW-1185">Reference proteome</keyword>
<dbReference type="GO" id="GO:0016706">
    <property type="term" value="F:2-oxoglutarate-dependent dioxygenase activity"/>
    <property type="evidence" value="ECO:0007669"/>
    <property type="project" value="UniProtKB-ARBA"/>
</dbReference>
<accession>A0A4R9M5U1</accession>
<organism evidence="1 2">
    <name type="scientific">Leptospira idonii</name>
    <dbReference type="NCBI Taxonomy" id="1193500"/>
    <lineage>
        <taxon>Bacteria</taxon>
        <taxon>Pseudomonadati</taxon>
        <taxon>Spirochaetota</taxon>
        <taxon>Spirochaetia</taxon>
        <taxon>Leptospirales</taxon>
        <taxon>Leptospiraceae</taxon>
        <taxon>Leptospira</taxon>
    </lineage>
</organism>
<proteinExistence type="predicted"/>
<dbReference type="Proteomes" id="UP000298058">
    <property type="component" value="Unassembled WGS sequence"/>
</dbReference>
<comment type="caution">
    <text evidence="1">The sequence shown here is derived from an EMBL/GenBank/DDBJ whole genome shotgun (WGS) entry which is preliminary data.</text>
</comment>
<dbReference type="Pfam" id="PF05721">
    <property type="entry name" value="PhyH"/>
    <property type="match status" value="1"/>
</dbReference>
<dbReference type="OrthoDB" id="345086at2"/>
<evidence type="ECO:0000313" key="1">
    <source>
        <dbReference type="EMBL" id="TGN21057.1"/>
    </source>
</evidence>
<evidence type="ECO:0000313" key="2">
    <source>
        <dbReference type="Proteomes" id="UP000298058"/>
    </source>
</evidence>
<dbReference type="EMBL" id="RQHW01000002">
    <property type="protein sequence ID" value="TGN21057.1"/>
    <property type="molecule type" value="Genomic_DNA"/>
</dbReference>